<sequence>MKRVLAMAMLCCCALPAMAADPWCSARATPALTFEWQSANKAEPSSGRVLVKNAFGKTVQVLDKLENYYGSSESLRTETDFNNDGCRDLVVTNSVAGIGNESNSVFLYQPATRRFVLNEALSEIGGLELDRDDKNCVTSFWKGGAADMYTARHCWSKGKLLLQREYQVSPRYKEDGEVQCYEHVETEYRGGRKRTKTDCTTEF</sequence>
<evidence type="ECO:0000313" key="2">
    <source>
        <dbReference type="EMBL" id="MCD2517099.1"/>
    </source>
</evidence>
<dbReference type="Proteomes" id="UP001179361">
    <property type="component" value="Unassembled WGS sequence"/>
</dbReference>
<evidence type="ECO:0000313" key="3">
    <source>
        <dbReference type="Proteomes" id="UP001179361"/>
    </source>
</evidence>
<organism evidence="2 3">
    <name type="scientific">Massilia phyllostachyos</name>
    <dbReference type="NCBI Taxonomy" id="2898585"/>
    <lineage>
        <taxon>Bacteria</taxon>
        <taxon>Pseudomonadati</taxon>
        <taxon>Pseudomonadota</taxon>
        <taxon>Betaproteobacteria</taxon>
        <taxon>Burkholderiales</taxon>
        <taxon>Oxalobacteraceae</taxon>
        <taxon>Telluria group</taxon>
        <taxon>Massilia</taxon>
    </lineage>
</organism>
<keyword evidence="1" id="KW-0732">Signal</keyword>
<dbReference type="RefSeq" id="WP_231058394.1">
    <property type="nucleotide sequence ID" value="NZ_JAJNOC010000003.1"/>
</dbReference>
<evidence type="ECO:0000256" key="1">
    <source>
        <dbReference type="SAM" id="SignalP"/>
    </source>
</evidence>
<proteinExistence type="predicted"/>
<reference evidence="2" key="1">
    <citation type="submission" date="2021-11" db="EMBL/GenBank/DDBJ databases">
        <title>The complete genome of Massilia sp sp. G4R7.</title>
        <authorList>
            <person name="Liu L."/>
            <person name="Yue J."/>
            <person name="Yuan J."/>
            <person name="Yang F."/>
            <person name="Li L."/>
        </authorList>
    </citation>
    <scope>NUCLEOTIDE SEQUENCE</scope>
    <source>
        <strain evidence="2">G4R7</strain>
    </source>
</reference>
<evidence type="ECO:0008006" key="4">
    <source>
        <dbReference type="Google" id="ProtNLM"/>
    </source>
</evidence>
<feature type="chain" id="PRO_5045090531" description="VCBS repeat-containing protein" evidence="1">
    <location>
        <begin position="20"/>
        <end position="203"/>
    </location>
</feature>
<feature type="signal peptide" evidence="1">
    <location>
        <begin position="1"/>
        <end position="19"/>
    </location>
</feature>
<keyword evidence="3" id="KW-1185">Reference proteome</keyword>
<protein>
    <recommendedName>
        <fullName evidence="4">VCBS repeat-containing protein</fullName>
    </recommendedName>
</protein>
<dbReference type="InterPro" id="IPR058087">
    <property type="entry name" value="XAC2610_dom"/>
</dbReference>
<gene>
    <name evidence="2" type="ORF">LQ564_12360</name>
</gene>
<dbReference type="EMBL" id="JAJNOC010000003">
    <property type="protein sequence ID" value="MCD2517099.1"/>
    <property type="molecule type" value="Genomic_DNA"/>
</dbReference>
<comment type="caution">
    <text evidence="2">The sequence shown here is derived from an EMBL/GenBank/DDBJ whole genome shotgun (WGS) entry which is preliminary data.</text>
</comment>
<dbReference type="NCBIfam" id="NF047539">
    <property type="entry name" value="XAC2610_fam"/>
    <property type="match status" value="1"/>
</dbReference>
<accession>A0ABS8Q5U1</accession>
<name>A0ABS8Q5U1_9BURK</name>